<comment type="caution">
    <text evidence="2">The sequence shown here is derived from an EMBL/GenBank/DDBJ whole genome shotgun (WGS) entry which is preliminary data.</text>
</comment>
<proteinExistence type="predicted"/>
<feature type="transmembrane region" description="Helical" evidence="1">
    <location>
        <begin position="136"/>
        <end position="154"/>
    </location>
</feature>
<name>A0A098YFH0_9ACTN</name>
<protein>
    <submittedName>
        <fullName evidence="2">Uncharacterized protein</fullName>
    </submittedName>
</protein>
<dbReference type="EMBL" id="JPMX01000004">
    <property type="protein sequence ID" value="KGH48506.1"/>
    <property type="molecule type" value="Genomic_DNA"/>
</dbReference>
<organism evidence="2 3">
    <name type="scientific">Modestobacter caceresii</name>
    <dbReference type="NCBI Taxonomy" id="1522368"/>
    <lineage>
        <taxon>Bacteria</taxon>
        <taxon>Bacillati</taxon>
        <taxon>Actinomycetota</taxon>
        <taxon>Actinomycetes</taxon>
        <taxon>Geodermatophilales</taxon>
        <taxon>Geodermatophilaceae</taxon>
        <taxon>Modestobacter</taxon>
    </lineage>
</organism>
<keyword evidence="1" id="KW-0472">Membrane</keyword>
<dbReference type="Proteomes" id="UP000029713">
    <property type="component" value="Unassembled WGS sequence"/>
</dbReference>
<dbReference type="OrthoDB" id="5192819at2"/>
<evidence type="ECO:0000256" key="1">
    <source>
        <dbReference type="SAM" id="Phobius"/>
    </source>
</evidence>
<sequence length="166" mass="17591">MTGNAADLDGGQPPADPAAAAAQLAALDADQTALADRIVQPWWYDVALGLLLFGFFSSYSSHSIWVIAGALVLFLAGTAGLVAAYRRITGVWWDARTVGPVQERVRRAVRQWAVGYFLLFALGGAAEFLLDLRGAMVVVGSVLGASAGLLSRWVTRIYVAGLRAGR</sequence>
<evidence type="ECO:0000313" key="3">
    <source>
        <dbReference type="Proteomes" id="UP000029713"/>
    </source>
</evidence>
<dbReference type="AlphaFoldDB" id="A0A098YFH0"/>
<dbReference type="RefSeq" id="WP_036332854.1">
    <property type="nucleotide sequence ID" value="NZ_JPMX01000004.1"/>
</dbReference>
<reference evidence="2 3" key="1">
    <citation type="submission" date="2014-07" db="EMBL/GenBank/DDBJ databases">
        <title>Biosystematic studies on Modestobacter strains isolated from extreme hyper-arid desert soil and from historic building.</title>
        <authorList>
            <person name="Bukarasam K."/>
            <person name="Bull A."/>
            <person name="Girard G."/>
            <person name="van Wezel G."/>
            <person name="Goodfellow M."/>
        </authorList>
    </citation>
    <scope>NUCLEOTIDE SEQUENCE [LARGE SCALE GENOMIC DNA]</scope>
    <source>
        <strain evidence="2 3">KNN45-2b</strain>
    </source>
</reference>
<feature type="transmembrane region" description="Helical" evidence="1">
    <location>
        <begin position="112"/>
        <end position="130"/>
    </location>
</feature>
<accession>A0A098YFH0</accession>
<feature type="transmembrane region" description="Helical" evidence="1">
    <location>
        <begin position="65"/>
        <end position="85"/>
    </location>
</feature>
<keyword evidence="3" id="KW-1185">Reference proteome</keyword>
<gene>
    <name evidence="2" type="ORF">IN07_01445</name>
</gene>
<dbReference type="STRING" id="1522368.IN07_01445"/>
<keyword evidence="1" id="KW-1133">Transmembrane helix</keyword>
<evidence type="ECO:0000313" key="2">
    <source>
        <dbReference type="EMBL" id="KGH48506.1"/>
    </source>
</evidence>
<keyword evidence="1" id="KW-0812">Transmembrane</keyword>